<dbReference type="Pfam" id="PF12779">
    <property type="entry name" value="WXXGXW"/>
    <property type="match status" value="1"/>
</dbReference>
<dbReference type="InterPro" id="IPR024447">
    <property type="entry name" value="YXWGXW_rpt"/>
</dbReference>
<evidence type="ECO:0000313" key="2">
    <source>
        <dbReference type="Proteomes" id="UP001293718"/>
    </source>
</evidence>
<dbReference type="RefSeq" id="WP_238455816.1">
    <property type="nucleotide sequence ID" value="NZ_JAXOJX010000073.1"/>
</dbReference>
<organism evidence="1 2">
    <name type="scientific">Azohydromonas lata</name>
    <dbReference type="NCBI Taxonomy" id="45677"/>
    <lineage>
        <taxon>Bacteria</taxon>
        <taxon>Pseudomonadati</taxon>
        <taxon>Pseudomonadota</taxon>
        <taxon>Betaproteobacteria</taxon>
        <taxon>Burkholderiales</taxon>
        <taxon>Sphaerotilaceae</taxon>
        <taxon>Azohydromonas</taxon>
    </lineage>
</organism>
<comment type="caution">
    <text evidence="1">The sequence shown here is derived from an EMBL/GenBank/DDBJ whole genome shotgun (WGS) entry which is preliminary data.</text>
</comment>
<keyword evidence="2" id="KW-1185">Reference proteome</keyword>
<evidence type="ECO:0000313" key="1">
    <source>
        <dbReference type="EMBL" id="MDZ5460570.1"/>
    </source>
</evidence>
<protein>
    <recommendedName>
        <fullName evidence="3">YXWGXW repeat-containing protein</fullName>
    </recommendedName>
</protein>
<sequence length="113" mass="12346">MQAQAPARRRALLAGGLAALALALGGCVVAPAQPYYYGDVATAPPPAPLVESYGAPPVVGSIWINGYWRWGGARYAWVPGYWHAPRPGYYWEPHRWAPAGPGWRMAPGYWRRG</sequence>
<evidence type="ECO:0008006" key="3">
    <source>
        <dbReference type="Google" id="ProtNLM"/>
    </source>
</evidence>
<dbReference type="InterPro" id="IPR006311">
    <property type="entry name" value="TAT_signal"/>
</dbReference>
<name>A0ABU5INV0_9BURK</name>
<accession>A0ABU5INV0</accession>
<dbReference type="EMBL" id="JAXOJX010000073">
    <property type="protein sequence ID" value="MDZ5460570.1"/>
    <property type="molecule type" value="Genomic_DNA"/>
</dbReference>
<dbReference type="Proteomes" id="UP001293718">
    <property type="component" value="Unassembled WGS sequence"/>
</dbReference>
<gene>
    <name evidence="1" type="ORF">SM757_28715</name>
</gene>
<reference evidence="1 2" key="1">
    <citation type="submission" date="2023-11" db="EMBL/GenBank/DDBJ databases">
        <title>Draft genome of Azohydromonas lata strain H1 (DSM1123), a polyhydroxyalkanoate producer.</title>
        <authorList>
            <person name="Traversa D."/>
            <person name="D'Addabbo P."/>
            <person name="Pazzani C."/>
            <person name="Manzari C."/>
            <person name="Chiara M."/>
            <person name="Scrascia M."/>
        </authorList>
    </citation>
    <scope>NUCLEOTIDE SEQUENCE [LARGE SCALE GENOMIC DNA]</scope>
    <source>
        <strain evidence="1 2">H1</strain>
    </source>
</reference>
<proteinExistence type="predicted"/>
<dbReference type="PROSITE" id="PS51318">
    <property type="entry name" value="TAT"/>
    <property type="match status" value="1"/>
</dbReference>